<name>A0ABU1GS33_9GAMM</name>
<dbReference type="InterPro" id="IPR050443">
    <property type="entry name" value="RbsD/FucU_mutarotase"/>
</dbReference>
<evidence type="ECO:0000256" key="3">
    <source>
        <dbReference type="ARBA" id="ARBA00036324"/>
    </source>
</evidence>
<comment type="catalytic activity">
    <reaction evidence="3">
        <text>alpha-L-fucose = beta-L-fucose</text>
        <dbReference type="Rhea" id="RHEA:25580"/>
        <dbReference type="ChEBI" id="CHEBI:42548"/>
        <dbReference type="ChEBI" id="CHEBI:42589"/>
        <dbReference type="EC" id="5.1.3.29"/>
    </reaction>
</comment>
<organism evidence="4 5">
    <name type="scientific">Larsenimonas suaedae</name>
    <dbReference type="NCBI Taxonomy" id="1851019"/>
    <lineage>
        <taxon>Bacteria</taxon>
        <taxon>Pseudomonadati</taxon>
        <taxon>Pseudomonadota</taxon>
        <taxon>Gammaproteobacteria</taxon>
        <taxon>Oceanospirillales</taxon>
        <taxon>Halomonadaceae</taxon>
        <taxon>Larsenimonas</taxon>
    </lineage>
</organism>
<gene>
    <name evidence="4" type="ORF">QC825_01925</name>
</gene>
<dbReference type="SUPFAM" id="SSF102546">
    <property type="entry name" value="RbsD-like"/>
    <property type="match status" value="1"/>
</dbReference>
<dbReference type="PANTHER" id="PTHR31690:SF4">
    <property type="entry name" value="FUCOSE MUTAROTASE"/>
    <property type="match status" value="1"/>
</dbReference>
<evidence type="ECO:0000313" key="4">
    <source>
        <dbReference type="EMBL" id="MDR5894830.1"/>
    </source>
</evidence>
<dbReference type="InterPro" id="IPR023750">
    <property type="entry name" value="RbsD-like_sf"/>
</dbReference>
<keyword evidence="2" id="KW-0413">Isomerase</keyword>
<comment type="catalytic activity">
    <reaction evidence="1">
        <text>beta-D-ribopyranose = beta-D-ribofuranose</text>
        <dbReference type="Rhea" id="RHEA:25432"/>
        <dbReference type="ChEBI" id="CHEBI:27476"/>
        <dbReference type="ChEBI" id="CHEBI:47002"/>
        <dbReference type="EC" id="5.4.99.62"/>
    </reaction>
</comment>
<dbReference type="RefSeq" id="WP_251592856.1">
    <property type="nucleotide sequence ID" value="NZ_JAMLJI010000002.1"/>
</dbReference>
<accession>A0ABU1GS33</accession>
<evidence type="ECO:0000256" key="2">
    <source>
        <dbReference type="ARBA" id="ARBA00023235"/>
    </source>
</evidence>
<evidence type="ECO:0000256" key="1">
    <source>
        <dbReference type="ARBA" id="ARBA00000223"/>
    </source>
</evidence>
<proteinExistence type="predicted"/>
<protein>
    <submittedName>
        <fullName evidence="4">RbsD/FucU domain-containing protein</fullName>
    </submittedName>
</protein>
<dbReference type="Proteomes" id="UP001269375">
    <property type="component" value="Unassembled WGS sequence"/>
</dbReference>
<dbReference type="PANTHER" id="PTHR31690">
    <property type="entry name" value="FUCOSE MUTAROTASE"/>
    <property type="match status" value="1"/>
</dbReference>
<dbReference type="Gene3D" id="3.40.1650.10">
    <property type="entry name" value="RbsD-like domain"/>
    <property type="match status" value="1"/>
</dbReference>
<sequence>MLKNIHPILSGELLNVLRTMGHGDDLALVDRNFPATSLAAGRPVIRLDGNTALEAAEAILSVLPLDSFVERPVRRMEVVGEAVSTLPEVQQEMAELLKTVEPERAEMASLERFAFYEATRQAFAVVVTGEARGYGCFLLKKGVIFGEAG</sequence>
<dbReference type="Pfam" id="PF05025">
    <property type="entry name" value="RbsD_FucU"/>
    <property type="match status" value="1"/>
</dbReference>
<reference evidence="4 5" key="1">
    <citation type="submission" date="2023-04" db="EMBL/GenBank/DDBJ databases">
        <title>A long-awaited taxogenomic arrangement of the family Halomonadaceae.</title>
        <authorList>
            <person name="De La Haba R."/>
            <person name="Chuvochina M."/>
            <person name="Wittouck S."/>
            <person name="Arahal D.R."/>
            <person name="Sanchez-Porro C."/>
            <person name="Hugenholtz P."/>
            <person name="Ventosa A."/>
        </authorList>
    </citation>
    <scope>NUCLEOTIDE SEQUENCE [LARGE SCALE GENOMIC DNA]</scope>
    <source>
        <strain evidence="4 5">DSM 22428</strain>
    </source>
</reference>
<evidence type="ECO:0000313" key="5">
    <source>
        <dbReference type="Proteomes" id="UP001269375"/>
    </source>
</evidence>
<keyword evidence="5" id="KW-1185">Reference proteome</keyword>
<dbReference type="InterPro" id="IPR007721">
    <property type="entry name" value="RbsD_FucU"/>
</dbReference>
<comment type="caution">
    <text evidence="4">The sequence shown here is derived from an EMBL/GenBank/DDBJ whole genome shotgun (WGS) entry which is preliminary data.</text>
</comment>
<dbReference type="EMBL" id="JARWAO010000001">
    <property type="protein sequence ID" value="MDR5894830.1"/>
    <property type="molecule type" value="Genomic_DNA"/>
</dbReference>